<evidence type="ECO:0000313" key="2">
    <source>
        <dbReference type="Proteomes" id="UP000824782"/>
    </source>
</evidence>
<reference evidence="1" key="1">
    <citation type="thesis" date="2020" institute="ProQuest LLC" country="789 East Eisenhower Parkway, Ann Arbor, MI, USA">
        <title>Comparative Genomics and Chromosome Evolution.</title>
        <authorList>
            <person name="Mudd A.B."/>
        </authorList>
    </citation>
    <scope>NUCLEOTIDE SEQUENCE</scope>
    <source>
        <strain evidence="1">237g6f4</strain>
        <tissue evidence="1">Blood</tissue>
    </source>
</reference>
<protein>
    <recommendedName>
        <fullName evidence="3">Immunoglobulin V-set domain-containing protein</fullName>
    </recommendedName>
</protein>
<evidence type="ECO:0000313" key="1">
    <source>
        <dbReference type="EMBL" id="KAG8538907.1"/>
    </source>
</evidence>
<dbReference type="EMBL" id="WNYA01017705">
    <property type="protein sequence ID" value="KAG8538907.1"/>
    <property type="molecule type" value="Genomic_DNA"/>
</dbReference>
<feature type="non-terminal residue" evidence="1">
    <location>
        <position position="1"/>
    </location>
</feature>
<name>A0AAV6YUT3_ENGPU</name>
<accession>A0AAV6YUT3</accession>
<organism evidence="1 2">
    <name type="scientific">Engystomops pustulosus</name>
    <name type="common">Tungara frog</name>
    <name type="synonym">Physalaemus pustulosus</name>
    <dbReference type="NCBI Taxonomy" id="76066"/>
    <lineage>
        <taxon>Eukaryota</taxon>
        <taxon>Metazoa</taxon>
        <taxon>Chordata</taxon>
        <taxon>Craniata</taxon>
        <taxon>Vertebrata</taxon>
        <taxon>Euteleostomi</taxon>
        <taxon>Amphibia</taxon>
        <taxon>Batrachia</taxon>
        <taxon>Anura</taxon>
        <taxon>Neobatrachia</taxon>
        <taxon>Hyloidea</taxon>
        <taxon>Leptodactylidae</taxon>
        <taxon>Leiuperinae</taxon>
        <taxon>Engystomops</taxon>
    </lineage>
</organism>
<comment type="caution">
    <text evidence="1">The sequence shown here is derived from an EMBL/GenBank/DDBJ whole genome shotgun (WGS) entry which is preliminary data.</text>
</comment>
<proteinExistence type="predicted"/>
<gene>
    <name evidence="1" type="ORF">GDO81_021799</name>
</gene>
<sequence>GATAAEDPLEVRGHLGQDLQLSVVGACEESSYRFDVHAGSKWILAYDKDFLQEMGGYKGRLSYDKKNCIVTLRRLQEKDGTSFTITLQYVRHHKLTGQKINYVVISDPVMSSPRSTTEKDQTSTGVHPDSALPLVSFCLSLDCLINALCTLLILVTAGRCSKLIVDDVTRGCNINGGITVVCQIISISTMISGKKMSQLIPVSKMCTASSRRRT</sequence>
<dbReference type="Proteomes" id="UP000824782">
    <property type="component" value="Unassembled WGS sequence"/>
</dbReference>
<keyword evidence="2" id="KW-1185">Reference proteome</keyword>
<dbReference type="AlphaFoldDB" id="A0AAV6YUT3"/>
<evidence type="ECO:0008006" key="3">
    <source>
        <dbReference type="Google" id="ProtNLM"/>
    </source>
</evidence>